<dbReference type="GO" id="GO:0008253">
    <property type="term" value="F:5'-nucleotidase activity"/>
    <property type="evidence" value="ECO:0007669"/>
    <property type="project" value="TreeGrafter"/>
</dbReference>
<dbReference type="STRING" id="1385512.N784_03570"/>
<dbReference type="SUPFAM" id="SSF56300">
    <property type="entry name" value="Metallo-dependent phosphatases"/>
    <property type="match status" value="1"/>
</dbReference>
<dbReference type="Pfam" id="PF00149">
    <property type="entry name" value="Metallophos"/>
    <property type="match status" value="1"/>
</dbReference>
<gene>
    <name evidence="6" type="ORF">N784_03570</name>
</gene>
<keyword evidence="3" id="KW-0175">Coiled coil</keyword>
<dbReference type="Gene3D" id="3.90.780.10">
    <property type="entry name" value="5'-Nucleotidase, C-terminal domain"/>
    <property type="match status" value="1"/>
</dbReference>
<evidence type="ECO:0000259" key="4">
    <source>
        <dbReference type="Pfam" id="PF00149"/>
    </source>
</evidence>
<dbReference type="eggNOG" id="COG0737">
    <property type="taxonomic scope" value="Bacteria"/>
</dbReference>
<comment type="similarity">
    <text evidence="2">Belongs to the 5'-nucleotidase family.</text>
</comment>
<dbReference type="PANTHER" id="PTHR11575:SF23">
    <property type="entry name" value="5-NUCLEOTIDASE FAMILY PROTEIN"/>
    <property type="match status" value="1"/>
</dbReference>
<keyword evidence="1" id="KW-0732">Signal</keyword>
<dbReference type="AlphaFoldDB" id="A0A0A5G684"/>
<dbReference type="InterPro" id="IPR004843">
    <property type="entry name" value="Calcineurin-like_PHP"/>
</dbReference>
<dbReference type="CDD" id="cd00845">
    <property type="entry name" value="MPP_UshA_N_like"/>
    <property type="match status" value="1"/>
</dbReference>
<proteinExistence type="inferred from homology"/>
<dbReference type="Gene3D" id="3.60.21.10">
    <property type="match status" value="1"/>
</dbReference>
<dbReference type="PANTHER" id="PTHR11575">
    <property type="entry name" value="5'-NUCLEOTIDASE-RELATED"/>
    <property type="match status" value="1"/>
</dbReference>
<dbReference type="GO" id="GO:0008768">
    <property type="term" value="F:UDP-sugar diphosphatase activity"/>
    <property type="evidence" value="ECO:0007669"/>
    <property type="project" value="TreeGrafter"/>
</dbReference>
<feature type="domain" description="5'-Nucleotidase C-terminal" evidence="5">
    <location>
        <begin position="291"/>
        <end position="427"/>
    </location>
</feature>
<sequence>MEENIFLYYTNDIHSHFENWPKIVAYWNKQRSYHRQRNEAMFTVDIGDHVDRFHPITEALKGKANVELLNKAGYDVVTIGNNEGITLPHDDLYSLYEEAAFDVVCGNLSNREGPNPEWLKPYTIKTTEKGTKIAMLGLTAPFKTFYRLLGWDISSPFEWLDQTIQEVRNQADIVVFLSHLGINDDQEIARRYEDIDVIIGGHTHHLFKEGEWVNNTLLTAAGKHGVYVGEVILTWDAEANMLKQKQAYAYHLNEQEEAASVKQLLEEYQAKASDVLNEPITYLSQPLPVHWFKETQIIKEFVHTLRSWTDAECAMLNAGVLMDGFSDGAVTRGDIHRICPHPMNPCKVKLQGDELLEVVRHAHTKRFMELKLKGFGFRGEIIGRMVFSGMEVTVSRDRDGNEYVKNVHVAGEPLQMDRTYEVATADTFTFGKFLPGISNSAYKQFYMPELLRDLLAHTLIRIS</sequence>
<evidence type="ECO:0000259" key="5">
    <source>
        <dbReference type="Pfam" id="PF02872"/>
    </source>
</evidence>
<dbReference type="PIRSF" id="PIRSF036361">
    <property type="entry name" value="YunD"/>
    <property type="match status" value="1"/>
</dbReference>
<feature type="domain" description="Calcineurin-like phosphoesterase" evidence="4">
    <location>
        <begin position="10"/>
        <end position="205"/>
    </location>
</feature>
<dbReference type="SUPFAM" id="SSF55816">
    <property type="entry name" value="5'-nucleotidase (syn. UDP-sugar hydrolase), C-terminal domain"/>
    <property type="match status" value="1"/>
</dbReference>
<organism evidence="6 7">
    <name type="scientific">Pontibacillus litoralis JSM 072002</name>
    <dbReference type="NCBI Taxonomy" id="1385512"/>
    <lineage>
        <taxon>Bacteria</taxon>
        <taxon>Bacillati</taxon>
        <taxon>Bacillota</taxon>
        <taxon>Bacilli</taxon>
        <taxon>Bacillales</taxon>
        <taxon>Bacillaceae</taxon>
        <taxon>Pontibacillus</taxon>
    </lineage>
</organism>
<dbReference type="InterPro" id="IPR011240">
    <property type="entry name" value="Pesterase_YunD"/>
</dbReference>
<dbReference type="InterPro" id="IPR036907">
    <property type="entry name" value="5'-Nucleotdase_C_sf"/>
</dbReference>
<comment type="caution">
    <text evidence="6">The sequence shown here is derived from an EMBL/GenBank/DDBJ whole genome shotgun (WGS) entry which is preliminary data.</text>
</comment>
<feature type="coiled-coil region" evidence="3">
    <location>
        <begin position="251"/>
        <end position="278"/>
    </location>
</feature>
<dbReference type="InterPro" id="IPR008334">
    <property type="entry name" value="5'-Nucleotdase_C"/>
</dbReference>
<dbReference type="InterPro" id="IPR029052">
    <property type="entry name" value="Metallo-depent_PP-like"/>
</dbReference>
<dbReference type="GO" id="GO:0030288">
    <property type="term" value="C:outer membrane-bounded periplasmic space"/>
    <property type="evidence" value="ECO:0007669"/>
    <property type="project" value="TreeGrafter"/>
</dbReference>
<keyword evidence="2" id="KW-0378">Hydrolase</keyword>
<evidence type="ECO:0000313" key="6">
    <source>
        <dbReference type="EMBL" id="KGX86688.1"/>
    </source>
</evidence>
<evidence type="ECO:0000313" key="7">
    <source>
        <dbReference type="Proteomes" id="UP000030401"/>
    </source>
</evidence>
<name>A0A0A5G684_9BACI</name>
<reference evidence="6 7" key="1">
    <citation type="submission" date="2013-08" db="EMBL/GenBank/DDBJ databases">
        <authorList>
            <person name="Huang J."/>
            <person name="Wang G."/>
        </authorList>
    </citation>
    <scope>NUCLEOTIDE SEQUENCE [LARGE SCALE GENOMIC DNA]</scope>
    <source>
        <strain evidence="6 7">JSM 072002</strain>
    </source>
</reference>
<accession>A0A0A5G684</accession>
<dbReference type="GO" id="GO:0009166">
    <property type="term" value="P:nucleotide catabolic process"/>
    <property type="evidence" value="ECO:0007669"/>
    <property type="project" value="InterPro"/>
</dbReference>
<protein>
    <submittedName>
        <fullName evidence="6">Metallophosphoesterase</fullName>
    </submittedName>
</protein>
<evidence type="ECO:0000256" key="1">
    <source>
        <dbReference type="ARBA" id="ARBA00022729"/>
    </source>
</evidence>
<dbReference type="PRINTS" id="PR01607">
    <property type="entry name" value="APYRASEFAMLY"/>
</dbReference>
<keyword evidence="2" id="KW-0547">Nucleotide-binding</keyword>
<dbReference type="GO" id="GO:0000166">
    <property type="term" value="F:nucleotide binding"/>
    <property type="evidence" value="ECO:0007669"/>
    <property type="project" value="UniProtKB-KW"/>
</dbReference>
<dbReference type="RefSeq" id="WP_036834109.1">
    <property type="nucleotide sequence ID" value="NZ_AVPG01000011.1"/>
</dbReference>
<dbReference type="EMBL" id="AVPG01000011">
    <property type="protein sequence ID" value="KGX86688.1"/>
    <property type="molecule type" value="Genomic_DNA"/>
</dbReference>
<keyword evidence="7" id="KW-1185">Reference proteome</keyword>
<dbReference type="Pfam" id="PF02872">
    <property type="entry name" value="5_nucleotid_C"/>
    <property type="match status" value="1"/>
</dbReference>
<evidence type="ECO:0000256" key="2">
    <source>
        <dbReference type="RuleBase" id="RU362119"/>
    </source>
</evidence>
<dbReference type="OrthoDB" id="9793179at2"/>
<dbReference type="Proteomes" id="UP000030401">
    <property type="component" value="Unassembled WGS sequence"/>
</dbReference>
<dbReference type="InterPro" id="IPR006179">
    <property type="entry name" value="5_nucleotidase/apyrase"/>
</dbReference>
<evidence type="ECO:0000256" key="3">
    <source>
        <dbReference type="SAM" id="Coils"/>
    </source>
</evidence>